<reference evidence="6" key="1">
    <citation type="journal article" date="2019" name="Int. J. Syst. Evol. Microbiol.">
        <title>The Global Catalogue of Microorganisms (GCM) 10K type strain sequencing project: providing services to taxonomists for standard genome sequencing and annotation.</title>
        <authorList>
            <consortium name="The Broad Institute Genomics Platform"/>
            <consortium name="The Broad Institute Genome Sequencing Center for Infectious Disease"/>
            <person name="Wu L."/>
            <person name="Ma J."/>
        </authorList>
    </citation>
    <scope>NUCLEOTIDE SEQUENCE [LARGE SCALE GENOMIC DNA]</scope>
    <source>
        <strain evidence="6">IBRC-M 10703</strain>
    </source>
</reference>
<dbReference type="Gene3D" id="1.10.10.10">
    <property type="entry name" value="Winged helix-like DNA-binding domain superfamily/Winged helix DNA-binding domain"/>
    <property type="match status" value="1"/>
</dbReference>
<dbReference type="RefSeq" id="WP_379496021.1">
    <property type="nucleotide sequence ID" value="NZ_JBHSAO010000004.1"/>
</dbReference>
<dbReference type="SUPFAM" id="SSF46785">
    <property type="entry name" value="Winged helix' DNA-binding domain"/>
    <property type="match status" value="1"/>
</dbReference>
<gene>
    <name evidence="5" type="ORF">ACFOUV_06705</name>
</gene>
<dbReference type="Pfam" id="PF00392">
    <property type="entry name" value="GntR"/>
    <property type="match status" value="1"/>
</dbReference>
<evidence type="ECO:0000256" key="3">
    <source>
        <dbReference type="ARBA" id="ARBA00023163"/>
    </source>
</evidence>
<accession>A0ABV8GVA4</accession>
<dbReference type="InterPro" id="IPR050679">
    <property type="entry name" value="Bact_HTH_transcr_reg"/>
</dbReference>
<protein>
    <submittedName>
        <fullName evidence="5">GntR family transcriptional regulator</fullName>
    </submittedName>
</protein>
<dbReference type="PANTHER" id="PTHR44846">
    <property type="entry name" value="MANNOSYL-D-GLYCERATE TRANSPORT/METABOLISM SYSTEM REPRESSOR MNGR-RELATED"/>
    <property type="match status" value="1"/>
</dbReference>
<organism evidence="5 6">
    <name type="scientific">Oceanobacillus longus</name>
    <dbReference type="NCBI Taxonomy" id="930120"/>
    <lineage>
        <taxon>Bacteria</taxon>
        <taxon>Bacillati</taxon>
        <taxon>Bacillota</taxon>
        <taxon>Bacilli</taxon>
        <taxon>Bacillales</taxon>
        <taxon>Bacillaceae</taxon>
        <taxon>Oceanobacillus</taxon>
    </lineage>
</organism>
<dbReference type="InterPro" id="IPR011663">
    <property type="entry name" value="UTRA"/>
</dbReference>
<keyword evidence="1" id="KW-0805">Transcription regulation</keyword>
<keyword evidence="6" id="KW-1185">Reference proteome</keyword>
<dbReference type="InterPro" id="IPR000524">
    <property type="entry name" value="Tscrpt_reg_HTH_GntR"/>
</dbReference>
<name>A0ABV8GVA4_9BACI</name>
<dbReference type="Pfam" id="PF07702">
    <property type="entry name" value="UTRA"/>
    <property type="match status" value="1"/>
</dbReference>
<sequence length="256" mass="29873">MLDEYSVIPLYHQLKEIIREKIKGGYWKEQYKVPPERELMETYNVSRSTIRKALDELITEGLIYRKQGVGTFVSKSKIVHDLIGEISFNQQVMKKGLTPSSKVIYADVDRTSSKRIREIFQLIDSEEIYKIIRVRLVNDNPFILETIHIPYKYAPKILEQNLASIAFFDYLERELKFNFTHSTLDIEPIAINEFESNYLEVEIRNPALSLERVIYSGESAITIQRRIMRGDKGKFSFTLGENAEDRGNYISGLEFN</sequence>
<dbReference type="SMART" id="SM00345">
    <property type="entry name" value="HTH_GNTR"/>
    <property type="match status" value="1"/>
</dbReference>
<evidence type="ECO:0000256" key="1">
    <source>
        <dbReference type="ARBA" id="ARBA00023015"/>
    </source>
</evidence>
<dbReference type="PANTHER" id="PTHR44846:SF1">
    <property type="entry name" value="MANNOSYL-D-GLYCERATE TRANSPORT_METABOLISM SYSTEM REPRESSOR MNGR-RELATED"/>
    <property type="match status" value="1"/>
</dbReference>
<keyword evidence="2" id="KW-0238">DNA-binding</keyword>
<dbReference type="EMBL" id="JBHSAO010000004">
    <property type="protein sequence ID" value="MFC4023513.1"/>
    <property type="molecule type" value="Genomic_DNA"/>
</dbReference>
<dbReference type="InterPro" id="IPR028978">
    <property type="entry name" value="Chorismate_lyase_/UTRA_dom_sf"/>
</dbReference>
<evidence type="ECO:0000313" key="5">
    <source>
        <dbReference type="EMBL" id="MFC4023513.1"/>
    </source>
</evidence>
<comment type="caution">
    <text evidence="5">The sequence shown here is derived from an EMBL/GenBank/DDBJ whole genome shotgun (WGS) entry which is preliminary data.</text>
</comment>
<evidence type="ECO:0000313" key="6">
    <source>
        <dbReference type="Proteomes" id="UP001595772"/>
    </source>
</evidence>
<dbReference type="Gene3D" id="3.40.1410.10">
    <property type="entry name" value="Chorismate lyase-like"/>
    <property type="match status" value="1"/>
</dbReference>
<evidence type="ECO:0000256" key="2">
    <source>
        <dbReference type="ARBA" id="ARBA00023125"/>
    </source>
</evidence>
<dbReference type="Proteomes" id="UP001595772">
    <property type="component" value="Unassembled WGS sequence"/>
</dbReference>
<dbReference type="SUPFAM" id="SSF64288">
    <property type="entry name" value="Chorismate lyase-like"/>
    <property type="match status" value="1"/>
</dbReference>
<dbReference type="InterPro" id="IPR036390">
    <property type="entry name" value="WH_DNA-bd_sf"/>
</dbReference>
<proteinExistence type="predicted"/>
<evidence type="ECO:0000259" key="4">
    <source>
        <dbReference type="PROSITE" id="PS50949"/>
    </source>
</evidence>
<feature type="domain" description="HTH gntR-type" evidence="4">
    <location>
        <begin position="8"/>
        <end position="76"/>
    </location>
</feature>
<keyword evidence="3" id="KW-0804">Transcription</keyword>
<dbReference type="PRINTS" id="PR00035">
    <property type="entry name" value="HTHGNTR"/>
</dbReference>
<dbReference type="PROSITE" id="PS50949">
    <property type="entry name" value="HTH_GNTR"/>
    <property type="match status" value="1"/>
</dbReference>
<dbReference type="InterPro" id="IPR036388">
    <property type="entry name" value="WH-like_DNA-bd_sf"/>
</dbReference>
<dbReference type="SMART" id="SM00866">
    <property type="entry name" value="UTRA"/>
    <property type="match status" value="1"/>
</dbReference>
<dbReference type="CDD" id="cd07377">
    <property type="entry name" value="WHTH_GntR"/>
    <property type="match status" value="1"/>
</dbReference>